<reference evidence="3 4" key="1">
    <citation type="journal article" date="2013" name="Genome Biol. Evol.">
        <title>Genomes of Stigonematalean cyanobacteria (subsection V) and the evolution of oxygenic photosynthesis from prokaryotes to plastids.</title>
        <authorList>
            <person name="Dagan T."/>
            <person name="Roettger M."/>
            <person name="Stucken K."/>
            <person name="Landan G."/>
            <person name="Koch R."/>
            <person name="Major P."/>
            <person name="Gould S.B."/>
            <person name="Goremykin V.V."/>
            <person name="Rippka R."/>
            <person name="Tandeau de Marsac N."/>
            <person name="Gugger M."/>
            <person name="Lockhart P.J."/>
            <person name="Allen J.F."/>
            <person name="Brune I."/>
            <person name="Maus I."/>
            <person name="Puhler A."/>
            <person name="Martin W.F."/>
        </authorList>
    </citation>
    <scope>NUCLEOTIDE SEQUENCE [LARGE SCALE GENOMIC DNA]</scope>
    <source>
        <strain evidence="3 4">PCC 7110</strain>
    </source>
</reference>
<evidence type="ECO:0000313" key="4">
    <source>
        <dbReference type="Proteomes" id="UP000076925"/>
    </source>
</evidence>
<dbReference type="OrthoDB" id="9943537at2"/>
<dbReference type="STRING" id="128403.WA1_21920"/>
<keyword evidence="2" id="KW-0812">Transmembrane</keyword>
<dbReference type="AlphaFoldDB" id="A0A139X9J1"/>
<keyword evidence="2" id="KW-1133">Transmembrane helix</keyword>
<keyword evidence="2" id="KW-0472">Membrane</keyword>
<feature type="region of interest" description="Disordered" evidence="1">
    <location>
        <begin position="1"/>
        <end position="41"/>
    </location>
</feature>
<dbReference type="RefSeq" id="WP_017744557.1">
    <property type="nucleotide sequence ID" value="NZ_KQ976354.1"/>
</dbReference>
<protein>
    <submittedName>
        <fullName evidence="3">Uncharacterized protein</fullName>
    </submittedName>
</protein>
<comment type="caution">
    <text evidence="3">The sequence shown here is derived from an EMBL/GenBank/DDBJ whole genome shotgun (WGS) entry which is preliminary data.</text>
</comment>
<evidence type="ECO:0000313" key="3">
    <source>
        <dbReference type="EMBL" id="KYC41364.1"/>
    </source>
</evidence>
<evidence type="ECO:0000256" key="2">
    <source>
        <dbReference type="SAM" id="Phobius"/>
    </source>
</evidence>
<sequence length="72" mass="8107">MRDQDHPTHQHPTTDRPTPPYYEPKPANISTVQDHGQNDPEKSIPIQLALNASIGVLVILLFATAYYYGLLH</sequence>
<dbReference type="Proteomes" id="UP000076925">
    <property type="component" value="Unassembled WGS sequence"/>
</dbReference>
<evidence type="ECO:0000256" key="1">
    <source>
        <dbReference type="SAM" id="MobiDB-lite"/>
    </source>
</evidence>
<keyword evidence="4" id="KW-1185">Reference proteome</keyword>
<dbReference type="EMBL" id="ANNX02000021">
    <property type="protein sequence ID" value="KYC41364.1"/>
    <property type="molecule type" value="Genomic_DNA"/>
</dbReference>
<feature type="transmembrane region" description="Helical" evidence="2">
    <location>
        <begin position="48"/>
        <end position="69"/>
    </location>
</feature>
<proteinExistence type="predicted"/>
<organism evidence="3 4">
    <name type="scientific">Scytonema hofmannii PCC 7110</name>
    <dbReference type="NCBI Taxonomy" id="128403"/>
    <lineage>
        <taxon>Bacteria</taxon>
        <taxon>Bacillati</taxon>
        <taxon>Cyanobacteriota</taxon>
        <taxon>Cyanophyceae</taxon>
        <taxon>Nostocales</taxon>
        <taxon>Scytonemataceae</taxon>
        <taxon>Scytonema</taxon>
    </lineage>
</organism>
<gene>
    <name evidence="3" type="ORF">WA1_21920</name>
</gene>
<name>A0A139X9J1_9CYAN</name>
<accession>A0A139X9J1</accession>
<feature type="compositionally biased region" description="Basic and acidic residues" evidence="1">
    <location>
        <begin position="1"/>
        <end position="14"/>
    </location>
</feature>